<reference evidence="1 2" key="1">
    <citation type="submission" date="2019-10" db="EMBL/GenBank/DDBJ databases">
        <title>Draft Genome Sequence of Cytophagaceae sp. SJW1-29.</title>
        <authorList>
            <person name="Choi A."/>
        </authorList>
    </citation>
    <scope>NUCLEOTIDE SEQUENCE [LARGE SCALE GENOMIC DNA]</scope>
    <source>
        <strain evidence="1 2">SJW1-29</strain>
    </source>
</reference>
<name>A0A7C9BNE1_9BACT</name>
<dbReference type="AlphaFoldDB" id="A0A7C9BNE1"/>
<sequence>MDVQNEITQRFETEVLDVCDRIFSEGVRQMRYAMENVGLVLTEELKRSLYSERTYVSGQLEAQFRMGMRGYGRFKDMKKINYANFPDVDALVAFVEGVGVEKFINNDTTTLGGKSVQLFVPGYFINTRRRVALTVDRAATRLAYAIGRDRLIRNTLKRSKNPFYNVNKGSIYSDIARYLMEKLPADMMQALKDYYEKPFYGKGEWWGD</sequence>
<dbReference type="EMBL" id="WHLY01000002">
    <property type="protein sequence ID" value="MPR36915.1"/>
    <property type="molecule type" value="Genomic_DNA"/>
</dbReference>
<organism evidence="1 2">
    <name type="scientific">Salmonirosea aquatica</name>
    <dbReference type="NCBI Taxonomy" id="2654236"/>
    <lineage>
        <taxon>Bacteria</taxon>
        <taxon>Pseudomonadati</taxon>
        <taxon>Bacteroidota</taxon>
        <taxon>Cytophagia</taxon>
        <taxon>Cytophagales</taxon>
        <taxon>Spirosomataceae</taxon>
        <taxon>Salmonirosea</taxon>
    </lineage>
</organism>
<gene>
    <name evidence="1" type="ORF">GBK04_27180</name>
</gene>
<protein>
    <submittedName>
        <fullName evidence="1">Uncharacterized protein</fullName>
    </submittedName>
</protein>
<comment type="caution">
    <text evidence="1">The sequence shown here is derived from an EMBL/GenBank/DDBJ whole genome shotgun (WGS) entry which is preliminary data.</text>
</comment>
<proteinExistence type="predicted"/>
<keyword evidence="2" id="KW-1185">Reference proteome</keyword>
<evidence type="ECO:0000313" key="1">
    <source>
        <dbReference type="EMBL" id="MPR36915.1"/>
    </source>
</evidence>
<dbReference type="RefSeq" id="WP_152765227.1">
    <property type="nucleotide sequence ID" value="NZ_WHLY01000002.1"/>
</dbReference>
<evidence type="ECO:0000313" key="2">
    <source>
        <dbReference type="Proteomes" id="UP000479293"/>
    </source>
</evidence>
<accession>A0A7C9BNE1</accession>
<dbReference type="Proteomes" id="UP000479293">
    <property type="component" value="Unassembled WGS sequence"/>
</dbReference>